<dbReference type="GO" id="GO:0003677">
    <property type="term" value="F:DNA binding"/>
    <property type="evidence" value="ECO:0007669"/>
    <property type="project" value="UniProtKB-KW"/>
</dbReference>
<feature type="compositionally biased region" description="Basic and acidic residues" evidence="12">
    <location>
        <begin position="979"/>
        <end position="989"/>
    </location>
</feature>
<comment type="caution">
    <text evidence="15">The sequence shown here is derived from an EMBL/GenBank/DDBJ whole genome shotgun (WGS) entry which is preliminary data.</text>
</comment>
<dbReference type="InterPro" id="IPR014016">
    <property type="entry name" value="UvrD-like_ATP-bd"/>
</dbReference>
<feature type="region of interest" description="Disordered" evidence="12">
    <location>
        <begin position="977"/>
        <end position="1079"/>
    </location>
</feature>
<dbReference type="EMBL" id="JAGHQM010000441">
    <property type="protein sequence ID" value="KAH0561968.1"/>
    <property type="molecule type" value="Genomic_DNA"/>
</dbReference>
<keyword evidence="4 11" id="KW-0347">Helicase</keyword>
<evidence type="ECO:0000256" key="5">
    <source>
        <dbReference type="ARBA" id="ARBA00022840"/>
    </source>
</evidence>
<keyword evidence="6" id="KW-0238">DNA-binding</keyword>
<dbReference type="InterPro" id="IPR000212">
    <property type="entry name" value="DNA_helicase_UvrD/REP"/>
</dbReference>
<dbReference type="PROSITE" id="PS51217">
    <property type="entry name" value="UVRD_HELICASE_CTER"/>
    <property type="match status" value="1"/>
</dbReference>
<evidence type="ECO:0000313" key="15">
    <source>
        <dbReference type="EMBL" id="KAH0561968.1"/>
    </source>
</evidence>
<dbReference type="GO" id="GO:0043138">
    <property type="term" value="F:3'-5' DNA helicase activity"/>
    <property type="evidence" value="ECO:0007669"/>
    <property type="project" value="UniProtKB-EC"/>
</dbReference>
<evidence type="ECO:0000256" key="6">
    <source>
        <dbReference type="ARBA" id="ARBA00023125"/>
    </source>
</evidence>
<dbReference type="AlphaFoldDB" id="A0A9P8LDB7"/>
<dbReference type="Pfam" id="PF13361">
    <property type="entry name" value="UvrD_C"/>
    <property type="match status" value="1"/>
</dbReference>
<gene>
    <name evidence="15" type="ORF">GP486_003331</name>
</gene>
<dbReference type="Pfam" id="PF00580">
    <property type="entry name" value="UvrD-helicase"/>
    <property type="match status" value="1"/>
</dbReference>
<evidence type="ECO:0000256" key="4">
    <source>
        <dbReference type="ARBA" id="ARBA00022806"/>
    </source>
</evidence>
<feature type="region of interest" description="Disordered" evidence="12">
    <location>
        <begin position="725"/>
        <end position="777"/>
    </location>
</feature>
<dbReference type="PROSITE" id="PS51198">
    <property type="entry name" value="UVRD_HELICASE_ATP_BIND"/>
    <property type="match status" value="1"/>
</dbReference>
<evidence type="ECO:0000256" key="8">
    <source>
        <dbReference type="ARBA" id="ARBA00034617"/>
    </source>
</evidence>
<keyword evidence="16" id="KW-1185">Reference proteome</keyword>
<evidence type="ECO:0000256" key="12">
    <source>
        <dbReference type="SAM" id="MobiDB-lite"/>
    </source>
</evidence>
<dbReference type="InterPro" id="IPR014017">
    <property type="entry name" value="DNA_helicase_UvrD-like_C"/>
</dbReference>
<sequence>MRESQSEGNDGKQALPQTEVILEGLNAAQRAAVASPALVLQVLAPPGSGKTKTLTARVAYLLCRERLQPWNVIVATFTVKAAREMKERIGRLIGDGLEAKLVLGTFHSIARRYLVRYGHLIGIDRGFGIADSADSLGIIKRIIKRRKLNIDPGVARSRISNAKAQGMGHSEYLAQTSGKKNVDTQEFAIVYEEYEDALAKSNLLDYDNLLLRCVELLRQHPSCVSNVEAVLVDEFQDTNIVQFDLMRLFSAYRKRVTIVGDPDQSIYGFRSAEIKNLKRMQRQYPDTLVVILEENYRSSGAILLAALEVIQQDESRPAKALLPTHCVGTRPVMRKLPSAGIEALWIVSEIKRVIALTGHLFTLNDFAILVRSASLSRHIESALGKSGVPYRMVGGFRFFDRTEVKTVLDYLRVISQPDGNDALARIINVPPRRIGETTVKALLDEAETKKITLWSLLGKAAQESITLKTKIPKPAEQRLSAFVNLIISTRKKLLQSDTAQFSPVQLLEFLMKKLSFREYLEKSHPEDHEARWANVEELIAQASDFSGSASDEHEDEEALPVIEGLEQRKSSSPSDNLSRFLANVALSSEVKDSDAGPGDRITISTIHAAKGLEWPVVFVPAAYDGSIPHSRAEDTDEERRLLYVAMTRAKALLYMSCPTKNSQKEQTTLSKFLSHKSLTPHLERKGPSFNYGLIQSISRILNRDCPSEAGIAGSREEAQALEDNLWPLTGEEKEIGENKGRSWEPDDQVSLPQERALKRRRHRVDDASQHPTDRAQSLVYASSTTTSITTMQNSMNFSIASTTMTAGFVSAGSYLQELGKARLNCAADEERSRVGKGREPVQAVAPMTQDHPLKAAGLRHPGRPSNQSSLTSFFVKTASGKEDLNAGRRELESTLRPKPTREIDPLEEPGFPVQQQRAPTHRIPGALQPAISPTLARHRPRAVPLPHMPLCRPTTPEAGQKPKPYLFLSSSPCAVAEVSGEKGGEERGGDGPSTESPLSVKPGKHTASIGATEGNDVQTSGPPHTASMLRASGGGSGTTSAGAGGAFQRKTLGVRRSMNGWANRPRQGQRGFVVPGKSR</sequence>
<dbReference type="Gene3D" id="1.10.10.160">
    <property type="match status" value="1"/>
</dbReference>
<dbReference type="SUPFAM" id="SSF52540">
    <property type="entry name" value="P-loop containing nucleoside triphosphate hydrolases"/>
    <property type="match status" value="1"/>
</dbReference>
<evidence type="ECO:0000256" key="9">
    <source>
        <dbReference type="ARBA" id="ARBA00034808"/>
    </source>
</evidence>
<evidence type="ECO:0000259" key="14">
    <source>
        <dbReference type="PROSITE" id="PS51217"/>
    </source>
</evidence>
<dbReference type="CDD" id="cd17932">
    <property type="entry name" value="DEXQc_UvrD"/>
    <property type="match status" value="1"/>
</dbReference>
<reference evidence="15" key="1">
    <citation type="submission" date="2021-03" db="EMBL/GenBank/DDBJ databases">
        <title>Comparative genomics and phylogenomic investigation of the class Geoglossomycetes provide insights into ecological specialization and systematics.</title>
        <authorList>
            <person name="Melie T."/>
            <person name="Pirro S."/>
            <person name="Miller A.N."/>
            <person name="Quandt A."/>
        </authorList>
    </citation>
    <scope>NUCLEOTIDE SEQUENCE</scope>
    <source>
        <strain evidence="15">CAQ_001_2017</strain>
    </source>
</reference>
<dbReference type="InterPro" id="IPR027417">
    <property type="entry name" value="P-loop_NTPase"/>
</dbReference>
<feature type="domain" description="UvrD-like helicase C-terminal" evidence="14">
    <location>
        <begin position="300"/>
        <end position="611"/>
    </location>
</feature>
<feature type="compositionally biased region" description="Gly residues" evidence="12">
    <location>
        <begin position="1032"/>
        <end position="1045"/>
    </location>
</feature>
<name>A0A9P8LDB7_9PEZI</name>
<dbReference type="Gene3D" id="3.40.50.300">
    <property type="entry name" value="P-loop containing nucleotide triphosphate hydrolases"/>
    <property type="match status" value="2"/>
</dbReference>
<dbReference type="GO" id="GO:0000725">
    <property type="term" value="P:recombinational repair"/>
    <property type="evidence" value="ECO:0007669"/>
    <property type="project" value="TreeGrafter"/>
</dbReference>
<feature type="compositionally biased region" description="Basic and acidic residues" evidence="12">
    <location>
        <begin position="730"/>
        <end position="744"/>
    </location>
</feature>
<comment type="similarity">
    <text evidence="1">Belongs to the helicase family. UvrD subfamily.</text>
</comment>
<accession>A0A9P8LDB7</accession>
<keyword evidence="3 11" id="KW-0378">Hydrolase</keyword>
<dbReference type="PANTHER" id="PTHR11070">
    <property type="entry name" value="UVRD / RECB / PCRA DNA HELICASE FAMILY MEMBER"/>
    <property type="match status" value="1"/>
</dbReference>
<comment type="catalytic activity">
    <reaction evidence="10">
        <text>ATP + H2O = ADP + phosphate + H(+)</text>
        <dbReference type="Rhea" id="RHEA:13065"/>
        <dbReference type="ChEBI" id="CHEBI:15377"/>
        <dbReference type="ChEBI" id="CHEBI:15378"/>
        <dbReference type="ChEBI" id="CHEBI:30616"/>
        <dbReference type="ChEBI" id="CHEBI:43474"/>
        <dbReference type="ChEBI" id="CHEBI:456216"/>
        <dbReference type="EC" id="5.6.2.4"/>
    </reaction>
</comment>
<evidence type="ECO:0000259" key="13">
    <source>
        <dbReference type="PROSITE" id="PS51198"/>
    </source>
</evidence>
<evidence type="ECO:0000256" key="1">
    <source>
        <dbReference type="ARBA" id="ARBA00009922"/>
    </source>
</evidence>
<feature type="compositionally biased region" description="Basic and acidic residues" evidence="12">
    <location>
        <begin position="763"/>
        <end position="773"/>
    </location>
</feature>
<organism evidence="15 16">
    <name type="scientific">Trichoglossum hirsutum</name>
    <dbReference type="NCBI Taxonomy" id="265104"/>
    <lineage>
        <taxon>Eukaryota</taxon>
        <taxon>Fungi</taxon>
        <taxon>Dikarya</taxon>
        <taxon>Ascomycota</taxon>
        <taxon>Pezizomycotina</taxon>
        <taxon>Geoglossomycetes</taxon>
        <taxon>Geoglossales</taxon>
        <taxon>Geoglossaceae</taxon>
        <taxon>Trichoglossum</taxon>
    </lineage>
</organism>
<dbReference type="EC" id="5.6.2.4" evidence="9"/>
<feature type="binding site" evidence="11">
    <location>
        <begin position="44"/>
        <end position="51"/>
    </location>
    <ligand>
        <name>ATP</name>
        <dbReference type="ChEBI" id="CHEBI:30616"/>
    </ligand>
</feature>
<evidence type="ECO:0000256" key="3">
    <source>
        <dbReference type="ARBA" id="ARBA00022801"/>
    </source>
</evidence>
<keyword evidence="2 11" id="KW-0547">Nucleotide-binding</keyword>
<dbReference type="GO" id="GO:0005524">
    <property type="term" value="F:ATP binding"/>
    <property type="evidence" value="ECO:0007669"/>
    <property type="project" value="UniProtKB-UniRule"/>
</dbReference>
<dbReference type="FunFam" id="1.10.486.10:FF:000011">
    <property type="entry name" value="ATP-depentend DNA helicase, putative"/>
    <property type="match status" value="1"/>
</dbReference>
<evidence type="ECO:0000256" key="2">
    <source>
        <dbReference type="ARBA" id="ARBA00022741"/>
    </source>
</evidence>
<keyword evidence="5 11" id="KW-0067">ATP-binding</keyword>
<keyword evidence="7" id="KW-0413">Isomerase</keyword>
<feature type="domain" description="UvrD-like helicase ATP-binding" evidence="13">
    <location>
        <begin position="23"/>
        <end position="299"/>
    </location>
</feature>
<dbReference type="Proteomes" id="UP000750711">
    <property type="component" value="Unassembled WGS sequence"/>
</dbReference>
<dbReference type="GO" id="GO:0005634">
    <property type="term" value="C:nucleus"/>
    <property type="evidence" value="ECO:0007669"/>
    <property type="project" value="TreeGrafter"/>
</dbReference>
<comment type="catalytic activity">
    <reaction evidence="8">
        <text>Couples ATP hydrolysis with the unwinding of duplex DNA by translocating in the 3'-5' direction.</text>
        <dbReference type="EC" id="5.6.2.4"/>
    </reaction>
</comment>
<dbReference type="CDD" id="cd18807">
    <property type="entry name" value="SF1_C_UvrD"/>
    <property type="match status" value="1"/>
</dbReference>
<dbReference type="GO" id="GO:0016787">
    <property type="term" value="F:hydrolase activity"/>
    <property type="evidence" value="ECO:0007669"/>
    <property type="project" value="UniProtKB-UniRule"/>
</dbReference>
<dbReference type="InterPro" id="IPR013986">
    <property type="entry name" value="DExx_box_DNA_helicase_dom_sf"/>
</dbReference>
<dbReference type="Gene3D" id="1.10.486.10">
    <property type="entry name" value="PCRA, domain 4"/>
    <property type="match status" value="1"/>
</dbReference>
<dbReference type="PANTHER" id="PTHR11070:SF2">
    <property type="entry name" value="ATP-DEPENDENT DNA HELICASE SRS2"/>
    <property type="match status" value="1"/>
</dbReference>
<proteinExistence type="inferred from homology"/>
<protein>
    <recommendedName>
        <fullName evidence="9">DNA 3'-5' helicase</fullName>
        <ecNumber evidence="9">5.6.2.4</ecNumber>
    </recommendedName>
</protein>
<evidence type="ECO:0000256" key="11">
    <source>
        <dbReference type="PROSITE-ProRule" id="PRU00560"/>
    </source>
</evidence>
<evidence type="ECO:0000256" key="10">
    <source>
        <dbReference type="ARBA" id="ARBA00048988"/>
    </source>
</evidence>
<evidence type="ECO:0000313" key="16">
    <source>
        <dbReference type="Proteomes" id="UP000750711"/>
    </source>
</evidence>
<evidence type="ECO:0000256" key="7">
    <source>
        <dbReference type="ARBA" id="ARBA00023235"/>
    </source>
</evidence>